<feature type="transmembrane region" description="Helical" evidence="1">
    <location>
        <begin position="239"/>
        <end position="262"/>
    </location>
</feature>
<keyword evidence="1" id="KW-0472">Membrane</keyword>
<dbReference type="Proteomes" id="UP000198122">
    <property type="component" value="Unassembled WGS sequence"/>
</dbReference>
<keyword evidence="1" id="KW-0812">Transmembrane</keyword>
<name>A0A212TD59_9MICO</name>
<dbReference type="Pfam" id="PF06182">
    <property type="entry name" value="ABC2_membrane_6"/>
    <property type="match status" value="1"/>
</dbReference>
<sequence length="274" mass="29040">MSLLPAALSSRLAPYRAVLSARLRSQTAYRASFVLDLAGSLLIGLAELAEVWVLFHNIDALADLDYAGMLVVFGLGSLAFSLADLVVGHVDNLPRFIRAGTVEAFHLRPLPVLTQLMTSDLSLKRLSRSGVGVVSLLVGMHLAGVEPSTTVIGMVLLATVFGAALFAGLFVTAAGCQFWLINGKEMVNAFTYGGSYAAQQPPAIFSPGLKVVFGWIVPVVFVAYLPATVVLGLPGEGLFPAWTAWLLPVAAAWVWVIALLVWRAGVHHYQGAGG</sequence>
<dbReference type="RefSeq" id="WP_088817929.1">
    <property type="nucleotide sequence ID" value="NZ_FYEZ01000001.1"/>
</dbReference>
<dbReference type="PANTHER" id="PTHR36833:SF1">
    <property type="entry name" value="INTEGRAL MEMBRANE TRANSPORT PROTEIN"/>
    <property type="match status" value="1"/>
</dbReference>
<dbReference type="InterPro" id="IPR010390">
    <property type="entry name" value="ABC-2_transporter-like"/>
</dbReference>
<feature type="transmembrane region" description="Helical" evidence="1">
    <location>
        <begin position="33"/>
        <end position="55"/>
    </location>
</feature>
<keyword evidence="1" id="KW-1133">Transmembrane helix</keyword>
<evidence type="ECO:0000256" key="1">
    <source>
        <dbReference type="SAM" id="Phobius"/>
    </source>
</evidence>
<dbReference type="PANTHER" id="PTHR36833">
    <property type="entry name" value="SLR0610 PROTEIN-RELATED"/>
    <property type="match status" value="1"/>
</dbReference>
<protein>
    <submittedName>
        <fullName evidence="2">ABC-2 type transport system permease protein</fullName>
    </submittedName>
</protein>
<proteinExistence type="predicted"/>
<organism evidence="2 3">
    <name type="scientific">Kytococcus aerolatus</name>
    <dbReference type="NCBI Taxonomy" id="592308"/>
    <lineage>
        <taxon>Bacteria</taxon>
        <taxon>Bacillati</taxon>
        <taxon>Actinomycetota</taxon>
        <taxon>Actinomycetes</taxon>
        <taxon>Micrococcales</taxon>
        <taxon>Kytococcaceae</taxon>
        <taxon>Kytococcus</taxon>
    </lineage>
</organism>
<evidence type="ECO:0000313" key="2">
    <source>
        <dbReference type="EMBL" id="SNC63998.1"/>
    </source>
</evidence>
<evidence type="ECO:0000313" key="3">
    <source>
        <dbReference type="Proteomes" id="UP000198122"/>
    </source>
</evidence>
<dbReference type="AlphaFoldDB" id="A0A212TD59"/>
<feature type="transmembrane region" description="Helical" evidence="1">
    <location>
        <begin position="212"/>
        <end position="233"/>
    </location>
</feature>
<feature type="transmembrane region" description="Helical" evidence="1">
    <location>
        <begin position="151"/>
        <end position="180"/>
    </location>
</feature>
<dbReference type="EMBL" id="FYEZ01000001">
    <property type="protein sequence ID" value="SNC63998.1"/>
    <property type="molecule type" value="Genomic_DNA"/>
</dbReference>
<feature type="transmembrane region" description="Helical" evidence="1">
    <location>
        <begin position="67"/>
        <end position="88"/>
    </location>
</feature>
<accession>A0A212TD59</accession>
<reference evidence="2 3" key="1">
    <citation type="submission" date="2017-06" db="EMBL/GenBank/DDBJ databases">
        <authorList>
            <person name="Kim H.J."/>
            <person name="Triplett B.A."/>
        </authorList>
    </citation>
    <scope>NUCLEOTIDE SEQUENCE [LARGE SCALE GENOMIC DNA]</scope>
    <source>
        <strain evidence="2 3">DSM 22179</strain>
    </source>
</reference>
<dbReference type="OrthoDB" id="9788195at2"/>
<keyword evidence="3" id="KW-1185">Reference proteome</keyword>
<gene>
    <name evidence="2" type="ORF">SAMN05445756_1022</name>
</gene>
<feature type="transmembrane region" description="Helical" evidence="1">
    <location>
        <begin position="126"/>
        <end position="145"/>
    </location>
</feature>